<feature type="transmembrane region" description="Helical" evidence="1">
    <location>
        <begin position="126"/>
        <end position="145"/>
    </location>
</feature>
<comment type="caution">
    <text evidence="2">The sequence shown here is derived from an EMBL/GenBank/DDBJ whole genome shotgun (WGS) entry which is preliminary data.</text>
</comment>
<keyword evidence="1" id="KW-0472">Membrane</keyword>
<keyword evidence="1" id="KW-1133">Transmembrane helix</keyword>
<dbReference type="EMBL" id="JBAHYK010002060">
    <property type="protein sequence ID" value="KAL0565954.1"/>
    <property type="molecule type" value="Genomic_DNA"/>
</dbReference>
<reference evidence="2 3" key="1">
    <citation type="submission" date="2024-02" db="EMBL/GenBank/DDBJ databases">
        <title>A draft genome for the cacao thread blight pathogen Marasmius crinis-equi.</title>
        <authorList>
            <person name="Cohen S.P."/>
            <person name="Baruah I.K."/>
            <person name="Amoako-Attah I."/>
            <person name="Bukari Y."/>
            <person name="Meinhardt L.W."/>
            <person name="Bailey B.A."/>
        </authorList>
    </citation>
    <scope>NUCLEOTIDE SEQUENCE [LARGE SCALE GENOMIC DNA]</scope>
    <source>
        <strain evidence="2 3">GH-76</strain>
    </source>
</reference>
<keyword evidence="3" id="KW-1185">Reference proteome</keyword>
<evidence type="ECO:0000256" key="1">
    <source>
        <dbReference type="SAM" id="Phobius"/>
    </source>
</evidence>
<feature type="transmembrane region" description="Helical" evidence="1">
    <location>
        <begin position="431"/>
        <end position="449"/>
    </location>
</feature>
<protein>
    <submittedName>
        <fullName evidence="2">Uncharacterized protein</fullName>
    </submittedName>
</protein>
<accession>A0ABR3ESR1</accession>
<gene>
    <name evidence="2" type="ORF">V5O48_016069</name>
</gene>
<name>A0ABR3ESR1_9AGAR</name>
<keyword evidence="1" id="KW-0812">Transmembrane</keyword>
<feature type="transmembrane region" description="Helical" evidence="1">
    <location>
        <begin position="366"/>
        <end position="388"/>
    </location>
</feature>
<organism evidence="2 3">
    <name type="scientific">Marasmius crinis-equi</name>
    <dbReference type="NCBI Taxonomy" id="585013"/>
    <lineage>
        <taxon>Eukaryota</taxon>
        <taxon>Fungi</taxon>
        <taxon>Dikarya</taxon>
        <taxon>Basidiomycota</taxon>
        <taxon>Agaricomycotina</taxon>
        <taxon>Agaricomycetes</taxon>
        <taxon>Agaricomycetidae</taxon>
        <taxon>Agaricales</taxon>
        <taxon>Marasmiineae</taxon>
        <taxon>Marasmiaceae</taxon>
        <taxon>Marasmius</taxon>
    </lineage>
</organism>
<dbReference type="PANTHER" id="PTHR35043:SF7">
    <property type="entry name" value="TRANSCRIPTION FACTOR DOMAIN-CONTAINING PROTEIN"/>
    <property type="match status" value="1"/>
</dbReference>
<proteinExistence type="predicted"/>
<dbReference type="Proteomes" id="UP001465976">
    <property type="component" value="Unassembled WGS sequence"/>
</dbReference>
<feature type="transmembrane region" description="Helical" evidence="1">
    <location>
        <begin position="333"/>
        <end position="354"/>
    </location>
</feature>
<dbReference type="PANTHER" id="PTHR35043">
    <property type="entry name" value="TRANSCRIPTION FACTOR DOMAIN-CONTAINING PROTEIN"/>
    <property type="match status" value="1"/>
</dbReference>
<sequence length="469" mass="53161">MALGILAPEYTTVWALRQWLAARYVTKQMAAREDVSQWSMTHSFFLVMGGFVLADEHGKPISSLRFREMIHLKEEGRIQFPCITEKEIQDKSKGDVLSKLLILIQTTWFLLQVLARTVLRLPVTEIEVVTITFASLNIIAFIFWYKKPLNVDCAVQTPLLCRVRAHSPYLLSGAFRRPSSDTISLPDLDTVDITDAAHHDLVQENRTVVIVTGDHDSTQEIVSYPLTSSNLDKKANKRPRNPSIIPFARRGLFTGAPSYVLDTIIELIHTISGRIMPEILDPGHTQNGHPSHEDETYYDTTRVVDTVYVAEFRDDGSLRVPTFHGGPPQNRGATLLGTIQMVVAIFFGGVHCIAWKFDFPSPTEKWLWRVSALLLIVVPLHFLLLLIVRRSILKRRTREGSVRPFSFVLGLAGAVILRYPRVFVIINRLALYLYLIVRMVVVVLPFVLLRDLPAGAFVEVERTTFIPHF</sequence>
<evidence type="ECO:0000313" key="2">
    <source>
        <dbReference type="EMBL" id="KAL0565954.1"/>
    </source>
</evidence>
<evidence type="ECO:0000313" key="3">
    <source>
        <dbReference type="Proteomes" id="UP001465976"/>
    </source>
</evidence>